<dbReference type="Pfam" id="PF07883">
    <property type="entry name" value="Cupin_2"/>
    <property type="match status" value="1"/>
</dbReference>
<dbReference type="GO" id="GO:0046872">
    <property type="term" value="F:metal ion binding"/>
    <property type="evidence" value="ECO:0007669"/>
    <property type="project" value="UniProtKB-KW"/>
</dbReference>
<evidence type="ECO:0000256" key="1">
    <source>
        <dbReference type="ARBA" id="ARBA00022723"/>
    </source>
</evidence>
<dbReference type="PANTHER" id="PTHR35848">
    <property type="entry name" value="OXALATE-BINDING PROTEIN"/>
    <property type="match status" value="1"/>
</dbReference>
<keyword evidence="3" id="KW-0413">Isomerase</keyword>
<reference evidence="4" key="1">
    <citation type="submission" date="2016-10" db="EMBL/GenBank/DDBJ databases">
        <authorList>
            <person name="Varghese N."/>
            <person name="Submissions S."/>
        </authorList>
    </citation>
    <scope>NUCLEOTIDE SEQUENCE [LARGE SCALE GENOMIC DNA]</scope>
    <source>
        <strain evidence="4">DSM 23256</strain>
    </source>
</reference>
<dbReference type="AlphaFoldDB" id="A0A1G7JZD0"/>
<dbReference type="STRING" id="1123285.SAMN05660235_01120"/>
<dbReference type="InterPro" id="IPR051610">
    <property type="entry name" value="GPI/OXD"/>
</dbReference>
<dbReference type="RefSeq" id="WP_093688912.1">
    <property type="nucleotide sequence ID" value="NZ_FNBU01000006.1"/>
</dbReference>
<dbReference type="CDD" id="cd02221">
    <property type="entry name" value="cupin_TM1287-like"/>
    <property type="match status" value="1"/>
</dbReference>
<organism evidence="3 4">
    <name type="scientific">Sporolituus thermophilus DSM 23256</name>
    <dbReference type="NCBI Taxonomy" id="1123285"/>
    <lineage>
        <taxon>Bacteria</taxon>
        <taxon>Bacillati</taxon>
        <taxon>Bacillota</taxon>
        <taxon>Negativicutes</taxon>
        <taxon>Selenomonadales</taxon>
        <taxon>Sporomusaceae</taxon>
        <taxon>Sporolituus</taxon>
    </lineage>
</organism>
<dbReference type="Proteomes" id="UP000243333">
    <property type="component" value="Unassembled WGS sequence"/>
</dbReference>
<proteinExistence type="predicted"/>
<feature type="domain" description="Cupin type-2" evidence="2">
    <location>
        <begin position="44"/>
        <end position="110"/>
    </location>
</feature>
<evidence type="ECO:0000313" key="3">
    <source>
        <dbReference type="EMBL" id="SDF29939.1"/>
    </source>
</evidence>
<dbReference type="InterPro" id="IPR013096">
    <property type="entry name" value="Cupin_2"/>
</dbReference>
<keyword evidence="4" id="KW-1185">Reference proteome</keyword>
<dbReference type="Gene3D" id="2.60.120.10">
    <property type="entry name" value="Jelly Rolls"/>
    <property type="match status" value="1"/>
</dbReference>
<dbReference type="EMBL" id="FNBU01000006">
    <property type="protein sequence ID" value="SDF29939.1"/>
    <property type="molecule type" value="Genomic_DNA"/>
</dbReference>
<evidence type="ECO:0000313" key="4">
    <source>
        <dbReference type="Proteomes" id="UP000243333"/>
    </source>
</evidence>
<dbReference type="InterPro" id="IPR011051">
    <property type="entry name" value="RmlC_Cupin_sf"/>
</dbReference>
<dbReference type="InterPro" id="IPR014710">
    <property type="entry name" value="RmlC-like_jellyroll"/>
</dbReference>
<dbReference type="GO" id="GO:0016853">
    <property type="term" value="F:isomerase activity"/>
    <property type="evidence" value="ECO:0007669"/>
    <property type="project" value="UniProtKB-KW"/>
</dbReference>
<dbReference type="OrthoDB" id="9797047at2"/>
<dbReference type="PANTHER" id="PTHR35848:SF6">
    <property type="entry name" value="CUPIN TYPE-2 DOMAIN-CONTAINING PROTEIN"/>
    <property type="match status" value="1"/>
</dbReference>
<gene>
    <name evidence="3" type="ORF">SAMN05660235_01120</name>
</gene>
<accession>A0A1G7JZD0</accession>
<dbReference type="SUPFAM" id="SSF51182">
    <property type="entry name" value="RmlC-like cupins"/>
    <property type="match status" value="1"/>
</dbReference>
<evidence type="ECO:0000259" key="2">
    <source>
        <dbReference type="Pfam" id="PF07883"/>
    </source>
</evidence>
<name>A0A1G7JZD0_9FIRM</name>
<sequence>MIKRAGELVTEVAANRFGGKGEVIGTKLLDMEQLQGKGRLFSHSILKPGCSIGYHQHNGDAETYYILKGEGLVNDNGTLVKVQAGDVVFTADGESHSIENTGTEDLEYIALILYSK</sequence>
<keyword evidence="1" id="KW-0479">Metal-binding</keyword>
<protein>
    <submittedName>
        <fullName evidence="3">Mannose-6-phosphate isomerase, cupin superfamily</fullName>
    </submittedName>
</protein>